<dbReference type="EMBL" id="VTPC01003555">
    <property type="protein sequence ID" value="KAF2898365.1"/>
    <property type="molecule type" value="Genomic_DNA"/>
</dbReference>
<protein>
    <submittedName>
        <fullName evidence="1">Uncharacterized protein</fullName>
    </submittedName>
</protein>
<sequence length="92" mass="10352">MCCPTEDNCIFSESLAEVKLQAIVDITIKRLCVVQEQVVKNTVNEGNVILKSLTVIFKWGADGSGEQSRYKQISNEFRFEEANGTVTIIWSH</sequence>
<organism evidence="1 2">
    <name type="scientific">Ignelater luminosus</name>
    <name type="common">Cucubano</name>
    <name type="synonym">Pyrophorus luminosus</name>
    <dbReference type="NCBI Taxonomy" id="2038154"/>
    <lineage>
        <taxon>Eukaryota</taxon>
        <taxon>Metazoa</taxon>
        <taxon>Ecdysozoa</taxon>
        <taxon>Arthropoda</taxon>
        <taxon>Hexapoda</taxon>
        <taxon>Insecta</taxon>
        <taxon>Pterygota</taxon>
        <taxon>Neoptera</taxon>
        <taxon>Endopterygota</taxon>
        <taxon>Coleoptera</taxon>
        <taxon>Polyphaga</taxon>
        <taxon>Elateriformia</taxon>
        <taxon>Elateroidea</taxon>
        <taxon>Elateridae</taxon>
        <taxon>Agrypninae</taxon>
        <taxon>Pyrophorini</taxon>
        <taxon>Ignelater</taxon>
    </lineage>
</organism>
<proteinExistence type="predicted"/>
<name>A0A8K0GB92_IGNLU</name>
<gene>
    <name evidence="1" type="ORF">ILUMI_07810</name>
</gene>
<accession>A0A8K0GB92</accession>
<evidence type="ECO:0000313" key="1">
    <source>
        <dbReference type="EMBL" id="KAF2898365.1"/>
    </source>
</evidence>
<reference evidence="1" key="1">
    <citation type="submission" date="2019-08" db="EMBL/GenBank/DDBJ databases">
        <title>The genome of the North American firefly Photinus pyralis.</title>
        <authorList>
            <consortium name="Photinus pyralis genome working group"/>
            <person name="Fallon T.R."/>
            <person name="Sander Lower S.E."/>
            <person name="Weng J.-K."/>
        </authorList>
    </citation>
    <scope>NUCLEOTIDE SEQUENCE</scope>
    <source>
        <strain evidence="1">TRF0915ILg1</strain>
        <tissue evidence="1">Whole body</tissue>
    </source>
</reference>
<keyword evidence="2" id="KW-1185">Reference proteome</keyword>
<dbReference type="Proteomes" id="UP000801492">
    <property type="component" value="Unassembled WGS sequence"/>
</dbReference>
<dbReference type="AlphaFoldDB" id="A0A8K0GB92"/>
<evidence type="ECO:0000313" key="2">
    <source>
        <dbReference type="Proteomes" id="UP000801492"/>
    </source>
</evidence>
<dbReference type="OrthoDB" id="6768364at2759"/>
<comment type="caution">
    <text evidence="1">The sequence shown here is derived from an EMBL/GenBank/DDBJ whole genome shotgun (WGS) entry which is preliminary data.</text>
</comment>